<reference evidence="4" key="1">
    <citation type="submission" date="2007-07" db="EMBL/GenBank/DDBJ databases">
        <title>PCAP assembly of the Caenorhabditis remanei genome.</title>
        <authorList>
            <consortium name="The Caenorhabditis remanei Sequencing Consortium"/>
            <person name="Wilson R.K."/>
        </authorList>
    </citation>
    <scope>NUCLEOTIDE SEQUENCE [LARGE SCALE GENOMIC DNA]</scope>
    <source>
        <strain evidence="4">PB4641</strain>
    </source>
</reference>
<dbReference type="eggNOG" id="ENOG502S9W3">
    <property type="taxonomic scope" value="Eukaryota"/>
</dbReference>
<protein>
    <submittedName>
        <fullName evidence="4">CRE-PES-8 protein</fullName>
    </submittedName>
</protein>
<feature type="chain" id="PRO_5003176484" evidence="3">
    <location>
        <begin position="19"/>
        <end position="470"/>
    </location>
</feature>
<evidence type="ECO:0000256" key="1">
    <source>
        <dbReference type="SAM" id="MobiDB-lite"/>
    </source>
</evidence>
<gene>
    <name evidence="4" type="primary">Cre-pes-8</name>
    <name evidence="4" type="ORF">CRE_16630</name>
</gene>
<proteinExistence type="predicted"/>
<keyword evidence="3" id="KW-0732">Signal</keyword>
<accession>E3MAU0</accession>
<feature type="signal peptide" evidence="3">
    <location>
        <begin position="1"/>
        <end position="18"/>
    </location>
</feature>
<dbReference type="HOGENOM" id="CLU_590846_0_0_1"/>
<feature type="transmembrane region" description="Helical" evidence="2">
    <location>
        <begin position="226"/>
        <end position="251"/>
    </location>
</feature>
<dbReference type="STRING" id="31234.E3MAU0"/>
<feature type="region of interest" description="Disordered" evidence="1">
    <location>
        <begin position="442"/>
        <end position="470"/>
    </location>
</feature>
<evidence type="ECO:0000313" key="5">
    <source>
        <dbReference type="Proteomes" id="UP000008281"/>
    </source>
</evidence>
<keyword evidence="2" id="KW-1133">Transmembrane helix</keyword>
<keyword evidence="2" id="KW-0472">Membrane</keyword>
<dbReference type="OMA" id="EYHHASY"/>
<evidence type="ECO:0000256" key="2">
    <source>
        <dbReference type="SAM" id="Phobius"/>
    </source>
</evidence>
<dbReference type="EMBL" id="DS268432">
    <property type="protein sequence ID" value="EFO97389.1"/>
    <property type="molecule type" value="Genomic_DNA"/>
</dbReference>
<evidence type="ECO:0000256" key="3">
    <source>
        <dbReference type="SAM" id="SignalP"/>
    </source>
</evidence>
<dbReference type="OrthoDB" id="5835902at2759"/>
<evidence type="ECO:0000313" key="4">
    <source>
        <dbReference type="EMBL" id="EFO97389.1"/>
    </source>
</evidence>
<keyword evidence="5" id="KW-1185">Reference proteome</keyword>
<dbReference type="InParanoid" id="E3MAU0"/>
<dbReference type="AlphaFoldDB" id="E3MAU0"/>
<name>E3MAU0_CAERE</name>
<keyword evidence="2" id="KW-0812">Transmembrane</keyword>
<organism evidence="5">
    <name type="scientific">Caenorhabditis remanei</name>
    <name type="common">Caenorhabditis vulgaris</name>
    <dbReference type="NCBI Taxonomy" id="31234"/>
    <lineage>
        <taxon>Eukaryota</taxon>
        <taxon>Metazoa</taxon>
        <taxon>Ecdysozoa</taxon>
        <taxon>Nematoda</taxon>
        <taxon>Chromadorea</taxon>
        <taxon>Rhabditida</taxon>
        <taxon>Rhabditina</taxon>
        <taxon>Rhabditomorpha</taxon>
        <taxon>Rhabditoidea</taxon>
        <taxon>Rhabditidae</taxon>
        <taxon>Peloderinae</taxon>
        <taxon>Caenorhabditis</taxon>
    </lineage>
</organism>
<dbReference type="Proteomes" id="UP000008281">
    <property type="component" value="Unassembled WGS sequence"/>
</dbReference>
<dbReference type="FunCoup" id="E3MAU0">
    <property type="interactions" value="402"/>
</dbReference>
<sequence length="470" mass="53364">MLFLRHFSLCFLFYSVRAELGVPELRVVPNGADIMSVPRGPHVPIGQYTVGRTYTFEVFLDETTQHDYVINSCFMNNDQIIGPNGCVDCGTCISKSVETESYNKPGAIKRTLVEFVARSSTIQFTCHITRYLCSGCAERSCQRYNMIPWSHFQVIGQKEEAYMYPPSGYPIGPMGAFPIPIPPNIYPTPPMGGFHMPPQAPPQMPPPVGPPGPPAAYGGGAGVWPWWVWLLIILLLLLLLCCLLALCFAAFMKRRKEKKTTEVVVVDGKDCAVGTDHVTMTCVGTDTQDIVKVQPAVVLGADSLEQHHHHQLHQQNQYSRNQAEYDQGSVMAGGSYSLREGVVHEGYTRTLPREVYAANDRYASRDRSFERHSQDKYTDRSSYRNFAYERDMGKVEPMDGFDEVETRERTYCLSDDDQELVEKNIKRTHTTRACFRYVTETREYEPEHDNEERMRGDEYHHASYTHSLPV</sequence>
<feature type="compositionally biased region" description="Basic and acidic residues" evidence="1">
    <location>
        <begin position="442"/>
        <end position="461"/>
    </location>
</feature>